<dbReference type="EC" id="2.5.1.101" evidence="2"/>
<dbReference type="Proteomes" id="UP000321353">
    <property type="component" value="Chromosome"/>
</dbReference>
<dbReference type="Gene3D" id="3.90.1210.10">
    <property type="entry name" value="Antifreeze-like/N-acetylneuraminic acid synthase C-terminal domain"/>
    <property type="match status" value="1"/>
</dbReference>
<name>A0A5B9MFM9_9BACT</name>
<dbReference type="SMART" id="SM00858">
    <property type="entry name" value="SAF"/>
    <property type="match status" value="1"/>
</dbReference>
<sequence length="342" mass="39106">MKSFHHLDRPFVIAEIGGNHEGDFNYAIKLLNDAVEAGADAVKFQTYTPDRIVSKVESPERHRHFGKFALTSDQYVTLAHECHERNVQFMSSLWDLESIEVLDRFISVHKVGSGDLTNYPLLKRLVETRKPLCIATAMSNLGEVQETVDFLDSIDPTLIPEGRLCVMHCVAMYGDSLDEYTNLRAIETMRDALDDRIVMGYSDHTTGNVAVKAAVCMGARVIETHFTDDNSREFRDHHFAHTKESLADFIEFCARREAMLGDGVKRPVHRVETPRRIWEFRRACYFKQDMCAGDVASLDNLTTLRPHEGIDARNYFDLIGKKLVRDIKAFERLRWDDFEGAS</sequence>
<protein>
    <submittedName>
        <fullName evidence="2">N,N'-diacetyllegionaminic acid synthase</fullName>
        <ecNumber evidence="2">2.5.1.101</ecNumber>
    </submittedName>
</protein>
<dbReference type="Pfam" id="PF03102">
    <property type="entry name" value="NeuB"/>
    <property type="match status" value="1"/>
</dbReference>
<dbReference type="InterPro" id="IPR013132">
    <property type="entry name" value="PseI/NeuA/B-like_N"/>
</dbReference>
<dbReference type="EMBL" id="CP036264">
    <property type="protein sequence ID" value="QEF99643.1"/>
    <property type="molecule type" value="Genomic_DNA"/>
</dbReference>
<dbReference type="SUPFAM" id="SSF51569">
    <property type="entry name" value="Aldolase"/>
    <property type="match status" value="1"/>
</dbReference>
<dbReference type="SUPFAM" id="SSF51269">
    <property type="entry name" value="AFP III-like domain"/>
    <property type="match status" value="1"/>
</dbReference>
<keyword evidence="3" id="KW-1185">Reference proteome</keyword>
<accession>A0A5B9MFM9</accession>
<dbReference type="InterPro" id="IPR057736">
    <property type="entry name" value="SAF_PseI/NeuA/NeuB"/>
</dbReference>
<dbReference type="PANTHER" id="PTHR42966">
    <property type="entry name" value="N-ACETYLNEURAMINATE SYNTHASE"/>
    <property type="match status" value="1"/>
</dbReference>
<keyword evidence="2" id="KW-0808">Transferase</keyword>
<dbReference type="InterPro" id="IPR051690">
    <property type="entry name" value="PseI-like"/>
</dbReference>
<dbReference type="InterPro" id="IPR006190">
    <property type="entry name" value="SAF_AFP_Neu5Ac"/>
</dbReference>
<evidence type="ECO:0000259" key="1">
    <source>
        <dbReference type="PROSITE" id="PS50844"/>
    </source>
</evidence>
<dbReference type="GO" id="GO:0016051">
    <property type="term" value="P:carbohydrate biosynthetic process"/>
    <property type="evidence" value="ECO:0007669"/>
    <property type="project" value="InterPro"/>
</dbReference>
<dbReference type="InterPro" id="IPR036732">
    <property type="entry name" value="AFP_Neu5c_C_sf"/>
</dbReference>
<dbReference type="PANTHER" id="PTHR42966:SF1">
    <property type="entry name" value="SIALIC ACID SYNTHASE"/>
    <property type="match status" value="1"/>
</dbReference>
<dbReference type="AlphaFoldDB" id="A0A5B9MFM9"/>
<evidence type="ECO:0000313" key="2">
    <source>
        <dbReference type="EMBL" id="QEF99643.1"/>
    </source>
</evidence>
<proteinExistence type="predicted"/>
<dbReference type="Gene3D" id="3.20.20.70">
    <property type="entry name" value="Aldolase class I"/>
    <property type="match status" value="1"/>
</dbReference>
<dbReference type="RefSeq" id="WP_147869007.1">
    <property type="nucleotide sequence ID" value="NZ_CP036264.1"/>
</dbReference>
<dbReference type="InterPro" id="IPR013785">
    <property type="entry name" value="Aldolase_TIM"/>
</dbReference>
<reference evidence="2 3" key="1">
    <citation type="submission" date="2019-02" db="EMBL/GenBank/DDBJ databases">
        <title>Planctomycetal bacteria perform biofilm scaping via a novel small molecule.</title>
        <authorList>
            <person name="Jeske O."/>
            <person name="Boedeker C."/>
            <person name="Wiegand S."/>
            <person name="Breitling P."/>
            <person name="Kallscheuer N."/>
            <person name="Jogler M."/>
            <person name="Rohde M."/>
            <person name="Petersen J."/>
            <person name="Medema M.H."/>
            <person name="Surup F."/>
            <person name="Jogler C."/>
        </authorList>
    </citation>
    <scope>NUCLEOTIDE SEQUENCE [LARGE SCALE GENOMIC DNA]</scope>
    <source>
        <strain evidence="2 3">Mal15</strain>
    </source>
</reference>
<dbReference type="KEGG" id="smam:Mal15_37090"/>
<organism evidence="2 3">
    <name type="scientific">Stieleria maiorica</name>
    <dbReference type="NCBI Taxonomy" id="2795974"/>
    <lineage>
        <taxon>Bacteria</taxon>
        <taxon>Pseudomonadati</taxon>
        <taxon>Planctomycetota</taxon>
        <taxon>Planctomycetia</taxon>
        <taxon>Pirellulales</taxon>
        <taxon>Pirellulaceae</taxon>
        <taxon>Stieleria</taxon>
    </lineage>
</organism>
<dbReference type="InterPro" id="IPR013974">
    <property type="entry name" value="SAF"/>
</dbReference>
<gene>
    <name evidence="2" type="primary">neuB</name>
    <name evidence="2" type="ORF">Mal15_37090</name>
</gene>
<dbReference type="PROSITE" id="PS50844">
    <property type="entry name" value="AFP_LIKE"/>
    <property type="match status" value="1"/>
</dbReference>
<dbReference type="GO" id="GO:0047444">
    <property type="term" value="F:N-acylneuraminate-9-phosphate synthase activity"/>
    <property type="evidence" value="ECO:0007669"/>
    <property type="project" value="TreeGrafter"/>
</dbReference>
<feature type="domain" description="AFP-like" evidence="1">
    <location>
        <begin position="283"/>
        <end position="341"/>
    </location>
</feature>
<evidence type="ECO:0000313" key="3">
    <source>
        <dbReference type="Proteomes" id="UP000321353"/>
    </source>
</evidence>
<dbReference type="CDD" id="cd11615">
    <property type="entry name" value="SAF_NeuB_like"/>
    <property type="match status" value="1"/>
</dbReference>